<dbReference type="NCBIfam" id="NF005559">
    <property type="entry name" value="PRK07231.1"/>
    <property type="match status" value="1"/>
</dbReference>
<evidence type="ECO:0000256" key="1">
    <source>
        <dbReference type="ARBA" id="ARBA00006484"/>
    </source>
</evidence>
<dbReference type="Gene3D" id="3.40.50.720">
    <property type="entry name" value="NAD(P)-binding Rossmann-like Domain"/>
    <property type="match status" value="1"/>
</dbReference>
<evidence type="ECO:0000313" key="2">
    <source>
        <dbReference type="EMBL" id="GGC61476.1"/>
    </source>
</evidence>
<name>A0A916XCE3_9HYPH</name>
<dbReference type="PANTHER" id="PTHR42760">
    <property type="entry name" value="SHORT-CHAIN DEHYDROGENASES/REDUCTASES FAMILY MEMBER"/>
    <property type="match status" value="1"/>
</dbReference>
<reference evidence="2" key="2">
    <citation type="submission" date="2020-09" db="EMBL/GenBank/DDBJ databases">
        <authorList>
            <person name="Sun Q."/>
            <person name="Zhou Y."/>
        </authorList>
    </citation>
    <scope>NUCLEOTIDE SEQUENCE</scope>
    <source>
        <strain evidence="2">CGMCC 1.12919</strain>
    </source>
</reference>
<dbReference type="RefSeq" id="WP_188609008.1">
    <property type="nucleotide sequence ID" value="NZ_BMGG01000003.1"/>
</dbReference>
<reference evidence="2" key="1">
    <citation type="journal article" date="2014" name="Int. J. Syst. Evol. Microbiol.">
        <title>Complete genome sequence of Corynebacterium casei LMG S-19264T (=DSM 44701T), isolated from a smear-ripened cheese.</title>
        <authorList>
            <consortium name="US DOE Joint Genome Institute (JGI-PGF)"/>
            <person name="Walter F."/>
            <person name="Albersmeier A."/>
            <person name="Kalinowski J."/>
            <person name="Ruckert C."/>
        </authorList>
    </citation>
    <scope>NUCLEOTIDE SEQUENCE</scope>
    <source>
        <strain evidence="2">CGMCC 1.12919</strain>
    </source>
</reference>
<comment type="similarity">
    <text evidence="1">Belongs to the short-chain dehydrogenases/reductases (SDR) family.</text>
</comment>
<keyword evidence="3" id="KW-1185">Reference proteome</keyword>
<dbReference type="GO" id="GO:0016616">
    <property type="term" value="F:oxidoreductase activity, acting on the CH-OH group of donors, NAD or NADP as acceptor"/>
    <property type="evidence" value="ECO:0007669"/>
    <property type="project" value="TreeGrafter"/>
</dbReference>
<dbReference type="PRINTS" id="PR00080">
    <property type="entry name" value="SDRFAMILY"/>
</dbReference>
<dbReference type="AlphaFoldDB" id="A0A916XCE3"/>
<gene>
    <name evidence="2" type="ORF">GCM10010994_20080</name>
</gene>
<dbReference type="Proteomes" id="UP000637002">
    <property type="component" value="Unassembled WGS sequence"/>
</dbReference>
<dbReference type="SUPFAM" id="SSF51735">
    <property type="entry name" value="NAD(P)-binding Rossmann-fold domains"/>
    <property type="match status" value="1"/>
</dbReference>
<dbReference type="PROSITE" id="PS00061">
    <property type="entry name" value="ADH_SHORT"/>
    <property type="match status" value="1"/>
</dbReference>
<accession>A0A916XCE3</accession>
<dbReference type="GO" id="GO:0030497">
    <property type="term" value="P:fatty acid elongation"/>
    <property type="evidence" value="ECO:0007669"/>
    <property type="project" value="TreeGrafter"/>
</dbReference>
<comment type="caution">
    <text evidence="2">The sequence shown here is derived from an EMBL/GenBank/DDBJ whole genome shotgun (WGS) entry which is preliminary data.</text>
</comment>
<dbReference type="InterPro" id="IPR002347">
    <property type="entry name" value="SDR_fam"/>
</dbReference>
<dbReference type="PANTHER" id="PTHR42760:SF135">
    <property type="entry name" value="BLL7886 PROTEIN"/>
    <property type="match status" value="1"/>
</dbReference>
<dbReference type="FunFam" id="3.40.50.720:FF:000084">
    <property type="entry name" value="Short-chain dehydrogenase reductase"/>
    <property type="match status" value="1"/>
</dbReference>
<proteinExistence type="inferred from homology"/>
<protein>
    <submittedName>
        <fullName evidence="2">Dehydrogenase</fullName>
    </submittedName>
</protein>
<organism evidence="2 3">
    <name type="scientific">Chelatococcus reniformis</name>
    <dbReference type="NCBI Taxonomy" id="1494448"/>
    <lineage>
        <taxon>Bacteria</taxon>
        <taxon>Pseudomonadati</taxon>
        <taxon>Pseudomonadota</taxon>
        <taxon>Alphaproteobacteria</taxon>
        <taxon>Hyphomicrobiales</taxon>
        <taxon>Chelatococcaceae</taxon>
        <taxon>Chelatococcus</taxon>
    </lineage>
</organism>
<dbReference type="Pfam" id="PF13561">
    <property type="entry name" value="adh_short_C2"/>
    <property type="match status" value="1"/>
</dbReference>
<evidence type="ECO:0000313" key="3">
    <source>
        <dbReference type="Proteomes" id="UP000637002"/>
    </source>
</evidence>
<dbReference type="EMBL" id="BMGG01000003">
    <property type="protein sequence ID" value="GGC61476.1"/>
    <property type="molecule type" value="Genomic_DNA"/>
</dbReference>
<sequence length="252" mass="26109">MAVSFSLEGQVALVTGAGRGNGRAIAIGLADAGASLIATDRDADVAEATAEAIRIAGGQAWAAVLDVADREACVALARRTAREQPVSILVNNAGIAAVGPLEDDDSAEKWDRTLSVNLTGSYNTVRAFLAQLKETKGSIINIGSVLSFVGVRHALPYVASKGAVRQMTKALAVELAADGIRVNAIAPGFIETAMTERTREDPERLERVLAHTPMGRMGQPAELIGAAVFLASPAASYVTGVMLPVDGGYLAQ</sequence>
<dbReference type="InterPro" id="IPR036291">
    <property type="entry name" value="NAD(P)-bd_dom_sf"/>
</dbReference>
<dbReference type="PRINTS" id="PR00081">
    <property type="entry name" value="GDHRDH"/>
</dbReference>
<dbReference type="InterPro" id="IPR020904">
    <property type="entry name" value="Sc_DH/Rdtase_CS"/>
</dbReference>